<proteinExistence type="predicted"/>
<comment type="caution">
    <text evidence="2">The sequence shown here is derived from an EMBL/GenBank/DDBJ whole genome shotgun (WGS) entry which is preliminary data.</text>
</comment>
<keyword evidence="1" id="KW-0472">Membrane</keyword>
<feature type="transmembrane region" description="Helical" evidence="1">
    <location>
        <begin position="158"/>
        <end position="191"/>
    </location>
</feature>
<keyword evidence="1" id="KW-1133">Transmembrane helix</keyword>
<keyword evidence="3" id="KW-1185">Reference proteome</keyword>
<evidence type="ECO:0000313" key="3">
    <source>
        <dbReference type="Proteomes" id="UP001642464"/>
    </source>
</evidence>
<dbReference type="EMBL" id="CAXAMM010026991">
    <property type="protein sequence ID" value="CAK9060000.1"/>
    <property type="molecule type" value="Genomic_DNA"/>
</dbReference>
<evidence type="ECO:0000313" key="2">
    <source>
        <dbReference type="EMBL" id="CAK9060000.1"/>
    </source>
</evidence>
<name>A0ABP0N883_9DINO</name>
<dbReference type="Proteomes" id="UP001642464">
    <property type="component" value="Unassembled WGS sequence"/>
</dbReference>
<sequence>MPPNYAKLKNSRAWHFSSHKFVALVERAGLQFKQSAALAAKALVAICGYKAGGDISWDSPWQAKRSIPMSSLDCGSEEVDMTWYPVAYAAILMHVLLAFPVPFHALAETIEAALGIRDQLVESSLCGRGLLLRVPRFLALGLCAWDARGYQRPPCAFLAYIIPFFGALLNLVAALAGQASVFILPVLFSWAVQRQQGHRIRAYDWLLGAVAESGRATGEKATTQTIRLRSPR</sequence>
<evidence type="ECO:0000256" key="1">
    <source>
        <dbReference type="SAM" id="Phobius"/>
    </source>
</evidence>
<gene>
    <name evidence="2" type="ORF">SCF082_LOCUS31680</name>
</gene>
<reference evidence="2 3" key="1">
    <citation type="submission" date="2024-02" db="EMBL/GenBank/DDBJ databases">
        <authorList>
            <person name="Chen Y."/>
            <person name="Shah S."/>
            <person name="Dougan E. K."/>
            <person name="Thang M."/>
            <person name="Chan C."/>
        </authorList>
    </citation>
    <scope>NUCLEOTIDE SEQUENCE [LARGE SCALE GENOMIC DNA]</scope>
</reference>
<protein>
    <submittedName>
        <fullName evidence="2">Lysine histidine transporter-like 3</fullName>
    </submittedName>
</protein>
<keyword evidence="1" id="KW-0812">Transmembrane</keyword>
<organism evidence="2 3">
    <name type="scientific">Durusdinium trenchii</name>
    <dbReference type="NCBI Taxonomy" id="1381693"/>
    <lineage>
        <taxon>Eukaryota</taxon>
        <taxon>Sar</taxon>
        <taxon>Alveolata</taxon>
        <taxon>Dinophyceae</taxon>
        <taxon>Suessiales</taxon>
        <taxon>Symbiodiniaceae</taxon>
        <taxon>Durusdinium</taxon>
    </lineage>
</organism>
<accession>A0ABP0N883</accession>